<dbReference type="InterPro" id="IPR011993">
    <property type="entry name" value="PH-like_dom_sf"/>
</dbReference>
<dbReference type="SMART" id="SM00461">
    <property type="entry name" value="WH1"/>
    <property type="match status" value="1"/>
</dbReference>
<dbReference type="PROSITE" id="PS50108">
    <property type="entry name" value="CRIB"/>
    <property type="match status" value="1"/>
</dbReference>
<dbReference type="EMBL" id="WIXE01005406">
    <property type="protein sequence ID" value="KAK5982211.1"/>
    <property type="molecule type" value="Genomic_DNA"/>
</dbReference>
<feature type="domain" description="WH1" evidence="3">
    <location>
        <begin position="42"/>
        <end position="158"/>
    </location>
</feature>
<dbReference type="InterPro" id="IPR000697">
    <property type="entry name" value="WH1/EVH1_dom"/>
</dbReference>
<feature type="compositionally biased region" description="Basic and acidic residues" evidence="1">
    <location>
        <begin position="327"/>
        <end position="341"/>
    </location>
</feature>
<dbReference type="InterPro" id="IPR000095">
    <property type="entry name" value="CRIB_dom"/>
</dbReference>
<evidence type="ECO:0000259" key="2">
    <source>
        <dbReference type="PROSITE" id="PS50108"/>
    </source>
</evidence>
<protein>
    <submittedName>
        <fullName evidence="4">CRIB domain-containing protein</fullName>
    </submittedName>
</protein>
<dbReference type="PROSITE" id="PS50229">
    <property type="entry name" value="WH1"/>
    <property type="match status" value="1"/>
</dbReference>
<reference evidence="4 5" key="1">
    <citation type="submission" date="2019-10" db="EMBL/GenBank/DDBJ databases">
        <title>Assembly and Annotation for the nematode Trichostrongylus colubriformis.</title>
        <authorList>
            <person name="Martin J."/>
        </authorList>
    </citation>
    <scope>NUCLEOTIDE SEQUENCE [LARGE SCALE GENOMIC DNA]</scope>
    <source>
        <strain evidence="4">G859</strain>
        <tissue evidence="4">Whole worm</tissue>
    </source>
</reference>
<feature type="compositionally biased region" description="Basic and acidic residues" evidence="1">
    <location>
        <begin position="552"/>
        <end position="574"/>
    </location>
</feature>
<keyword evidence="5" id="KW-1185">Reference proteome</keyword>
<organism evidence="4 5">
    <name type="scientific">Trichostrongylus colubriformis</name>
    <name type="common">Black scour worm</name>
    <dbReference type="NCBI Taxonomy" id="6319"/>
    <lineage>
        <taxon>Eukaryota</taxon>
        <taxon>Metazoa</taxon>
        <taxon>Ecdysozoa</taxon>
        <taxon>Nematoda</taxon>
        <taxon>Chromadorea</taxon>
        <taxon>Rhabditida</taxon>
        <taxon>Rhabditina</taxon>
        <taxon>Rhabditomorpha</taxon>
        <taxon>Strongyloidea</taxon>
        <taxon>Trichostrongylidae</taxon>
        <taxon>Trichostrongylus</taxon>
    </lineage>
</organism>
<name>A0AAN8FMV1_TRICO</name>
<gene>
    <name evidence="4" type="ORF">GCK32_002628</name>
</gene>
<dbReference type="AlphaFoldDB" id="A0AAN8FMV1"/>
<dbReference type="SUPFAM" id="SSF50729">
    <property type="entry name" value="PH domain-like"/>
    <property type="match status" value="1"/>
</dbReference>
<feature type="compositionally biased region" description="Polar residues" evidence="1">
    <location>
        <begin position="498"/>
        <end position="507"/>
    </location>
</feature>
<dbReference type="PRINTS" id="PR01217">
    <property type="entry name" value="PRICHEXTENSN"/>
</dbReference>
<evidence type="ECO:0000313" key="4">
    <source>
        <dbReference type="EMBL" id="KAK5982211.1"/>
    </source>
</evidence>
<evidence type="ECO:0000259" key="3">
    <source>
        <dbReference type="PROSITE" id="PS50229"/>
    </source>
</evidence>
<evidence type="ECO:0000256" key="1">
    <source>
        <dbReference type="SAM" id="MobiDB-lite"/>
    </source>
</evidence>
<feature type="compositionally biased region" description="Pro residues" evidence="1">
    <location>
        <begin position="517"/>
        <end position="537"/>
    </location>
</feature>
<comment type="caution">
    <text evidence="4">The sequence shown here is derived from an EMBL/GenBank/DDBJ whole genome shotgun (WGS) entry which is preliminary data.</text>
</comment>
<dbReference type="Proteomes" id="UP001331761">
    <property type="component" value="Unassembled WGS sequence"/>
</dbReference>
<sequence length="622" mass="69450">MTVGSRNDIVDHYEDGKQQKFSRENRISSHLTDAEQRSILASLKPSAKALCTGVCQLLQAENKMWTDIKVGVICFIRDPNIKEYVLSLLLPKADDRLPAKVLWTMTVSAFFETERTSDEHLLTFIMETFPRDVCGLNFYDPREADEFHRILVEENRGRISRRAKANRPKRHAPPPPSEVCALEAIDRLSLLSNGAPVDDNEKKESRKSFLGGLFTMRKKKKERKKLEISAPTHFQHIDHLGLEELSKEDQETFHHLIKVVDIEPGNEDQIRLLRNIVATRGSEVRSSMRIKRNSIRPSDTFVRGNTHTTLAESRNSMMVAHKQQRRTPREVKKGSSKRQEAETAPIHTQQQQTSISEVTIDQYLNPNWDTAAPSYEVHSKLHVITESQEPTKVPYNGRPPWSVEEPEAPPVPSRIESMAASSLPAGRRESPSYSPGYRTSPPLEPAPQLHERHKPEREVTNPIWRIEVPLPSGVQPPSHSPPPTPPSSQPSPVPNSTATSVSPTSTGATGGSAPISLAPPPPPPPGLLSPAPTPPPCSDAKQRSTDVSPIFNDRRSFLEEIQNVDKGRLRHVDPTSKPLQNADSPTGDGGLLLAIQAELDKRREYIASDSDEDSDSDSEWID</sequence>
<evidence type="ECO:0000313" key="5">
    <source>
        <dbReference type="Proteomes" id="UP001331761"/>
    </source>
</evidence>
<feature type="domain" description="CRIB" evidence="2">
    <location>
        <begin position="228"/>
        <end position="241"/>
    </location>
</feature>
<proteinExistence type="predicted"/>
<accession>A0AAN8FMV1</accession>
<dbReference type="Gene3D" id="2.30.29.30">
    <property type="entry name" value="Pleckstrin-homology domain (PH domain)/Phosphotyrosine-binding domain (PTB)"/>
    <property type="match status" value="1"/>
</dbReference>
<feature type="compositionally biased region" description="Pro residues" evidence="1">
    <location>
        <begin position="478"/>
        <end position="493"/>
    </location>
</feature>
<feature type="compositionally biased region" description="Basic and acidic residues" evidence="1">
    <location>
        <begin position="449"/>
        <end position="459"/>
    </location>
</feature>
<dbReference type="Pfam" id="PF00568">
    <property type="entry name" value="WH1"/>
    <property type="match status" value="1"/>
</dbReference>
<feature type="region of interest" description="Disordered" evidence="1">
    <location>
        <begin position="316"/>
        <end position="354"/>
    </location>
</feature>
<feature type="region of interest" description="Disordered" evidence="1">
    <location>
        <begin position="388"/>
        <end position="590"/>
    </location>
</feature>